<dbReference type="Pfam" id="PF02666">
    <property type="entry name" value="PS_Dcarbxylase"/>
    <property type="match status" value="1"/>
</dbReference>
<evidence type="ECO:0000313" key="6">
    <source>
        <dbReference type="Proteomes" id="UP000249829"/>
    </source>
</evidence>
<protein>
    <recommendedName>
        <fullName evidence="4">L-tryptophan decarboxylase PsiD-like domain-containing protein</fullName>
    </recommendedName>
</protein>
<feature type="chain" id="PRO_5015989725" description="L-tryptophan decarboxylase PsiD-like domain-containing protein" evidence="3">
    <location>
        <begin position="19"/>
        <end position="525"/>
    </location>
</feature>
<dbReference type="GO" id="GO:0004609">
    <property type="term" value="F:phosphatidylserine decarboxylase activity"/>
    <property type="evidence" value="ECO:0007669"/>
    <property type="project" value="InterPro"/>
</dbReference>
<dbReference type="PANTHER" id="PTHR10067">
    <property type="entry name" value="PHOSPHATIDYLSERINE DECARBOXYLASE"/>
    <property type="match status" value="1"/>
</dbReference>
<keyword evidence="2" id="KW-0456">Lyase</keyword>
<keyword evidence="1" id="KW-0210">Decarboxylase</keyword>
<dbReference type="InterPro" id="IPR022237">
    <property type="entry name" value="PsiD-like"/>
</dbReference>
<sequence length="525" mass="57145">MQLLSLATMAVLAGVAAAKRNVYMCPGPNWTGPCTLFGFDNGECMDISFWDTLGSIGPDEGLVCSMFVEPGNCYMTTGNFNSGGFVSPGIADLTTWQMGSGEKWPGYWFSNAKTRLPYTEHTETIFSNEHMDLLKSQVTLPKVTLPDLGQATSGSVKDFRALIQNDPTLLKNATAMFIQAGSDPLNVTQNLGNFLVNLDKITRTAPAYDASAARNSLGGSMGILTNLLEPYLKTQAGQEFFKDARVDKVLQSLLKEWTVYLKSPESASVLTDEDGGWFTDAALPEGRDTFFRQYKCEPDDIHYGYQSWDQFFTREFREGVRPVAGPDDDNVITAACESIKVVFEPDVQLSDTFDIKGHKYSLSMMFNDENLAEKFGGGRLYQGYLSGTNYHRWHAPVSGTVISSHVIAGTYFPSGPNAAFNASPFTGAIEFEVGAALHEATRCVIVLDSGKLGPVACVFAGMRERGSCEPTVQVGDAVSKGDQLGMFHFGGSTHCLIFGPQVRLSMADLPSDQNVPVNSQLFTVA</sequence>
<dbReference type="EMBL" id="KZ825101">
    <property type="protein sequence ID" value="PYI24779.1"/>
    <property type="molecule type" value="Genomic_DNA"/>
</dbReference>
<gene>
    <name evidence="5" type="ORF">BO99DRAFT_439042</name>
</gene>
<dbReference type="GO" id="GO:0005739">
    <property type="term" value="C:mitochondrion"/>
    <property type="evidence" value="ECO:0007669"/>
    <property type="project" value="TreeGrafter"/>
</dbReference>
<evidence type="ECO:0000256" key="2">
    <source>
        <dbReference type="ARBA" id="ARBA00023239"/>
    </source>
</evidence>
<evidence type="ECO:0000256" key="3">
    <source>
        <dbReference type="SAM" id="SignalP"/>
    </source>
</evidence>
<name>A0A2V5HK54_ASPV1</name>
<dbReference type="PANTHER" id="PTHR10067:SF9">
    <property type="entry name" value="PHOSPHATIDYLSERINE DECARBOXYLASE FAMILY PROTEIN (AFU_ORTHOLOGUE AFUA_7G01730)"/>
    <property type="match status" value="1"/>
</dbReference>
<organism evidence="5 6">
    <name type="scientific">Aspergillus violaceofuscus (strain CBS 115571)</name>
    <dbReference type="NCBI Taxonomy" id="1450538"/>
    <lineage>
        <taxon>Eukaryota</taxon>
        <taxon>Fungi</taxon>
        <taxon>Dikarya</taxon>
        <taxon>Ascomycota</taxon>
        <taxon>Pezizomycotina</taxon>
        <taxon>Eurotiomycetes</taxon>
        <taxon>Eurotiomycetidae</taxon>
        <taxon>Eurotiales</taxon>
        <taxon>Aspergillaceae</taxon>
        <taxon>Aspergillus</taxon>
    </lineage>
</organism>
<dbReference type="InterPro" id="IPR003817">
    <property type="entry name" value="PS_Dcarbxylase"/>
</dbReference>
<evidence type="ECO:0000259" key="4">
    <source>
        <dbReference type="Pfam" id="PF12588"/>
    </source>
</evidence>
<accession>A0A2V5HK54</accession>
<reference evidence="5 6" key="1">
    <citation type="submission" date="2018-02" db="EMBL/GenBank/DDBJ databases">
        <title>The genomes of Aspergillus section Nigri reveals drivers in fungal speciation.</title>
        <authorList>
            <consortium name="DOE Joint Genome Institute"/>
            <person name="Vesth T.C."/>
            <person name="Nybo J."/>
            <person name="Theobald S."/>
            <person name="Brandl J."/>
            <person name="Frisvad J.C."/>
            <person name="Nielsen K.F."/>
            <person name="Lyhne E.K."/>
            <person name="Kogle M.E."/>
            <person name="Kuo A."/>
            <person name="Riley R."/>
            <person name="Clum A."/>
            <person name="Nolan M."/>
            <person name="Lipzen A."/>
            <person name="Salamov A."/>
            <person name="Henrissat B."/>
            <person name="Wiebenga A."/>
            <person name="De vries R.P."/>
            <person name="Grigoriev I.V."/>
            <person name="Mortensen U.H."/>
            <person name="Andersen M.R."/>
            <person name="Baker S.E."/>
        </authorList>
    </citation>
    <scope>NUCLEOTIDE SEQUENCE [LARGE SCALE GENOMIC DNA]</scope>
    <source>
        <strain evidence="5 6">CBS 115571</strain>
    </source>
</reference>
<evidence type="ECO:0000313" key="5">
    <source>
        <dbReference type="EMBL" id="PYI24779.1"/>
    </source>
</evidence>
<dbReference type="Proteomes" id="UP000249829">
    <property type="component" value="Unassembled WGS sequence"/>
</dbReference>
<dbReference type="OMA" id="FCPAQRD"/>
<dbReference type="GO" id="GO:0006646">
    <property type="term" value="P:phosphatidylethanolamine biosynthetic process"/>
    <property type="evidence" value="ECO:0007669"/>
    <property type="project" value="TreeGrafter"/>
</dbReference>
<dbReference type="STRING" id="1450538.A0A2V5HK54"/>
<proteinExistence type="predicted"/>
<feature type="signal peptide" evidence="3">
    <location>
        <begin position="1"/>
        <end position="18"/>
    </location>
</feature>
<keyword evidence="3" id="KW-0732">Signal</keyword>
<feature type="domain" description="L-tryptophan decarboxylase PsiD-like" evidence="4">
    <location>
        <begin position="155"/>
        <end position="283"/>
    </location>
</feature>
<evidence type="ECO:0000256" key="1">
    <source>
        <dbReference type="ARBA" id="ARBA00022793"/>
    </source>
</evidence>
<dbReference type="Pfam" id="PF12588">
    <property type="entry name" value="PSDC"/>
    <property type="match status" value="1"/>
</dbReference>
<dbReference type="AlphaFoldDB" id="A0A2V5HK54"/>
<keyword evidence="6" id="KW-1185">Reference proteome</keyword>